<dbReference type="Gene3D" id="3.30.460.10">
    <property type="entry name" value="Beta Polymerase, domain 2"/>
    <property type="match status" value="1"/>
</dbReference>
<dbReference type="Proteomes" id="UP000032512">
    <property type="component" value="Unassembled WGS sequence"/>
</dbReference>
<evidence type="ECO:0000313" key="3">
    <source>
        <dbReference type="Proteomes" id="UP000032512"/>
    </source>
</evidence>
<dbReference type="RefSeq" id="WP_044391999.1">
    <property type="nucleotide sequence ID" value="NZ_JXIQ01000032.1"/>
</dbReference>
<dbReference type="OrthoDB" id="9803106at2"/>
<evidence type="ECO:0000313" key="2">
    <source>
        <dbReference type="EMBL" id="KIY22917.1"/>
    </source>
</evidence>
<dbReference type="CDD" id="cd05403">
    <property type="entry name" value="NT_KNTase_like"/>
    <property type="match status" value="1"/>
</dbReference>
<feature type="domain" description="Polymerase beta nucleotidyltransferase" evidence="1">
    <location>
        <begin position="12"/>
        <end position="102"/>
    </location>
</feature>
<keyword evidence="3" id="KW-1185">Reference proteome</keyword>
<evidence type="ECO:0000259" key="1">
    <source>
        <dbReference type="Pfam" id="PF18765"/>
    </source>
</evidence>
<comment type="caution">
    <text evidence="2">The sequence shown here is derived from an EMBL/GenBank/DDBJ whole genome shotgun (WGS) entry which is preliminary data.</text>
</comment>
<organism evidence="2 3">
    <name type="scientific">Mesobacillus subterraneus</name>
    <dbReference type="NCBI Taxonomy" id="285983"/>
    <lineage>
        <taxon>Bacteria</taxon>
        <taxon>Bacillati</taxon>
        <taxon>Bacillota</taxon>
        <taxon>Bacilli</taxon>
        <taxon>Bacillales</taxon>
        <taxon>Bacillaceae</taxon>
        <taxon>Mesobacillus</taxon>
    </lineage>
</organism>
<dbReference type="AlphaFoldDB" id="A0A0D6ZBN1"/>
<dbReference type="PATRIC" id="fig|285983.3.peg.3701"/>
<accession>A0A0D6ZBN1</accession>
<dbReference type="Pfam" id="PF18765">
    <property type="entry name" value="Polbeta"/>
    <property type="match status" value="1"/>
</dbReference>
<dbReference type="EMBL" id="JXIQ01000032">
    <property type="protein sequence ID" value="KIY22917.1"/>
    <property type="molecule type" value="Genomic_DNA"/>
</dbReference>
<proteinExistence type="predicted"/>
<gene>
    <name evidence="2" type="ORF">UB32_05730</name>
</gene>
<dbReference type="SUPFAM" id="SSF81301">
    <property type="entry name" value="Nucleotidyltransferase"/>
    <property type="match status" value="1"/>
</dbReference>
<sequence length="108" mass="12307">MFGLIESDIRYINSALAQFNEIEIGIIFGSRAMGNYKKGSDVDLAIKGKDITSKTIYKLSDLLNEEYPLPYFFDLIHYEGISNVKLKNHIDREGITIFEANSRNYGGY</sequence>
<dbReference type="InterPro" id="IPR043519">
    <property type="entry name" value="NT_sf"/>
</dbReference>
<dbReference type="InterPro" id="IPR041633">
    <property type="entry name" value="Polbeta"/>
</dbReference>
<protein>
    <submittedName>
        <fullName evidence="2">DNA polymerase III subunit beta</fullName>
    </submittedName>
</protein>
<name>A0A0D6ZBN1_9BACI</name>
<reference evidence="2 3" key="1">
    <citation type="submission" date="2015-01" db="EMBL/GenBank/DDBJ databases">
        <title>Draft genome sequences of the supercritical CO2 tolerant bacteria Bacillus subterraneus MITOT1 and Bacillus cereus MIT0214.</title>
        <authorList>
            <person name="Peet K.C."/>
            <person name="Thompson J.R."/>
        </authorList>
    </citation>
    <scope>NUCLEOTIDE SEQUENCE [LARGE SCALE GENOMIC DNA]</scope>
    <source>
        <strain evidence="2 3">MITOT1</strain>
    </source>
</reference>